<dbReference type="GO" id="GO:0046872">
    <property type="term" value="F:metal ion binding"/>
    <property type="evidence" value="ECO:0007669"/>
    <property type="project" value="UniProtKB-KW"/>
</dbReference>
<dbReference type="InterPro" id="IPR042089">
    <property type="entry name" value="Peptidase_M13_dom_2"/>
</dbReference>
<evidence type="ECO:0000256" key="8">
    <source>
        <dbReference type="ARBA" id="ARBA00022968"/>
    </source>
</evidence>
<dbReference type="InterPro" id="IPR008753">
    <property type="entry name" value="Peptidase_M13_N"/>
</dbReference>
<gene>
    <name evidence="13" type="ORF">TCMB3V08_LOCUS1914</name>
</gene>
<dbReference type="Gene3D" id="1.10.1380.10">
    <property type="entry name" value="Neutral endopeptidase , domain2"/>
    <property type="match status" value="1"/>
</dbReference>
<comment type="cofactor">
    <cofactor evidence="1">
        <name>Zn(2+)</name>
        <dbReference type="ChEBI" id="CHEBI:29105"/>
    </cofactor>
</comment>
<evidence type="ECO:0000256" key="9">
    <source>
        <dbReference type="ARBA" id="ARBA00023049"/>
    </source>
</evidence>
<evidence type="ECO:0000256" key="3">
    <source>
        <dbReference type="ARBA" id="ARBA00007357"/>
    </source>
</evidence>
<evidence type="ECO:0000256" key="6">
    <source>
        <dbReference type="ARBA" id="ARBA00022801"/>
    </source>
</evidence>
<protein>
    <submittedName>
        <fullName evidence="13">(California timema) hypothetical protein</fullName>
    </submittedName>
</protein>
<reference evidence="13" key="1">
    <citation type="submission" date="2020-11" db="EMBL/GenBank/DDBJ databases">
        <authorList>
            <person name="Tran Van P."/>
        </authorList>
    </citation>
    <scope>NUCLEOTIDE SEQUENCE</scope>
</reference>
<comment type="subcellular location">
    <subcellularLocation>
        <location evidence="2">Cell membrane</location>
        <topology evidence="2">Single-pass type II membrane protein</topology>
    </subcellularLocation>
</comment>
<evidence type="ECO:0000256" key="7">
    <source>
        <dbReference type="ARBA" id="ARBA00022833"/>
    </source>
</evidence>
<dbReference type="Gene3D" id="3.40.390.10">
    <property type="entry name" value="Collagenase (Catalytic Domain)"/>
    <property type="match status" value="1"/>
</dbReference>
<keyword evidence="8" id="KW-0812">Transmembrane</keyword>
<proteinExistence type="inferred from homology"/>
<accession>A0A7R9IYR6</accession>
<dbReference type="InterPro" id="IPR000718">
    <property type="entry name" value="Peptidase_M13"/>
</dbReference>
<evidence type="ECO:0000313" key="13">
    <source>
        <dbReference type="EMBL" id="CAD7569169.1"/>
    </source>
</evidence>
<keyword evidence="5" id="KW-0479">Metal-binding</keyword>
<evidence type="ECO:0000256" key="11">
    <source>
        <dbReference type="ARBA" id="ARBA00023180"/>
    </source>
</evidence>
<evidence type="ECO:0000256" key="1">
    <source>
        <dbReference type="ARBA" id="ARBA00001947"/>
    </source>
</evidence>
<sequence>MKLAPLANFVTERNLASLFPMRAGQTRKQTIGGIKSETSWLAGRSERERLTPKKELRPHLGILVGEEKPPPVHSTEIRTSISPSSAVELNTTSALANYAIEAAVELNTTSALANYATENITPRDKTRSEREIWGEGEGDKKIKSVAPNKLPQVHNRVELEEVNQHLRGGRVENHFGKTTLSSPDRYSNLNLPVLGGRAQHDKRRNGKRNHEMNSSIFKGFYNQLSEESFVSKENNSSIHGKKNYENNPIAEFSYQTVQDLPVPGLKRYESDEDTAHMRGYWGDEFRDEGDFPSQDHDGTSHKGAYWTTAEDKFTLRVSQGRMMRKYIDFSVDPCEDFYQFACGNWQRHNPIPRDKAVFNTFEMLRESLDLILKDLLEEPIEVPLGNNEMEVRKIDAIAKAKNFYKSCMDHGE</sequence>
<keyword evidence="7" id="KW-0862">Zinc</keyword>
<keyword evidence="8" id="KW-0735">Signal-anchor</keyword>
<keyword evidence="6" id="KW-0378">Hydrolase</keyword>
<dbReference type="PANTHER" id="PTHR11733:SF238">
    <property type="entry name" value="FI07649P-RELATED"/>
    <property type="match status" value="1"/>
</dbReference>
<dbReference type="FunFam" id="3.40.390.10:FF:000076">
    <property type="entry name" value="membrane metallo-endopeptidase-like 1"/>
    <property type="match status" value="1"/>
</dbReference>
<dbReference type="GO" id="GO:0005886">
    <property type="term" value="C:plasma membrane"/>
    <property type="evidence" value="ECO:0007669"/>
    <property type="project" value="UniProtKB-SubCell"/>
</dbReference>
<organism evidence="13">
    <name type="scientific">Timema californicum</name>
    <name type="common">California timema</name>
    <name type="synonym">Walking stick</name>
    <dbReference type="NCBI Taxonomy" id="61474"/>
    <lineage>
        <taxon>Eukaryota</taxon>
        <taxon>Metazoa</taxon>
        <taxon>Ecdysozoa</taxon>
        <taxon>Arthropoda</taxon>
        <taxon>Hexapoda</taxon>
        <taxon>Insecta</taxon>
        <taxon>Pterygota</taxon>
        <taxon>Neoptera</taxon>
        <taxon>Polyneoptera</taxon>
        <taxon>Phasmatodea</taxon>
        <taxon>Timematodea</taxon>
        <taxon>Timematoidea</taxon>
        <taxon>Timematidae</taxon>
        <taxon>Timema</taxon>
    </lineage>
</organism>
<keyword evidence="4" id="KW-0645">Protease</keyword>
<dbReference type="SUPFAM" id="SSF55486">
    <property type="entry name" value="Metalloproteases ('zincins'), catalytic domain"/>
    <property type="match status" value="1"/>
</dbReference>
<dbReference type="GO" id="GO:0016485">
    <property type="term" value="P:protein processing"/>
    <property type="evidence" value="ECO:0007669"/>
    <property type="project" value="TreeGrafter"/>
</dbReference>
<comment type="similarity">
    <text evidence="3">Belongs to the peptidase M13 family.</text>
</comment>
<keyword evidence="9" id="KW-0482">Metalloprotease</keyword>
<name>A0A7R9IYR6_TIMCA</name>
<feature type="domain" description="Peptidase M13 N-terminal" evidence="12">
    <location>
        <begin position="333"/>
        <end position="410"/>
    </location>
</feature>
<dbReference type="EMBL" id="OE179567">
    <property type="protein sequence ID" value="CAD7569169.1"/>
    <property type="molecule type" value="Genomic_DNA"/>
</dbReference>
<dbReference type="Pfam" id="PF05649">
    <property type="entry name" value="Peptidase_M13_N"/>
    <property type="match status" value="1"/>
</dbReference>
<dbReference type="AlphaFoldDB" id="A0A7R9IYR6"/>
<dbReference type="InterPro" id="IPR024079">
    <property type="entry name" value="MetalloPept_cat_dom_sf"/>
</dbReference>
<dbReference type="GO" id="GO:0004222">
    <property type="term" value="F:metalloendopeptidase activity"/>
    <property type="evidence" value="ECO:0007669"/>
    <property type="project" value="InterPro"/>
</dbReference>
<evidence type="ECO:0000256" key="4">
    <source>
        <dbReference type="ARBA" id="ARBA00022670"/>
    </source>
</evidence>
<evidence type="ECO:0000256" key="2">
    <source>
        <dbReference type="ARBA" id="ARBA00004401"/>
    </source>
</evidence>
<keyword evidence="10" id="KW-1015">Disulfide bond</keyword>
<dbReference type="PROSITE" id="PS51885">
    <property type="entry name" value="NEPRILYSIN"/>
    <property type="match status" value="1"/>
</dbReference>
<evidence type="ECO:0000256" key="5">
    <source>
        <dbReference type="ARBA" id="ARBA00022723"/>
    </source>
</evidence>
<dbReference type="PANTHER" id="PTHR11733">
    <property type="entry name" value="ZINC METALLOPROTEASE FAMILY M13 NEPRILYSIN-RELATED"/>
    <property type="match status" value="1"/>
</dbReference>
<evidence type="ECO:0000259" key="12">
    <source>
        <dbReference type="Pfam" id="PF05649"/>
    </source>
</evidence>
<evidence type="ECO:0000256" key="10">
    <source>
        <dbReference type="ARBA" id="ARBA00023157"/>
    </source>
</evidence>
<keyword evidence="11" id="KW-0325">Glycoprotein</keyword>